<dbReference type="OrthoDB" id="2399539at2759"/>
<dbReference type="Gene3D" id="2.120.10.30">
    <property type="entry name" value="TolB, C-terminal domain"/>
    <property type="match status" value="4"/>
</dbReference>
<evidence type="ECO:0000313" key="5">
    <source>
        <dbReference type="EMBL" id="CAF0989552.1"/>
    </source>
</evidence>
<keyword evidence="7" id="KW-1185">Reference proteome</keyword>
<dbReference type="InterPro" id="IPR001258">
    <property type="entry name" value="NHL_repeat"/>
</dbReference>
<evidence type="ECO:0000313" key="7">
    <source>
        <dbReference type="Proteomes" id="UP000663829"/>
    </source>
</evidence>
<dbReference type="SUPFAM" id="SSF101898">
    <property type="entry name" value="NHL repeat"/>
    <property type="match status" value="3"/>
</dbReference>
<dbReference type="AlphaFoldDB" id="A0A814FZB7"/>
<sequence>MKGAKEGIRVAGNGEAGGELYQLKEPTDLLLDKKNNSIIICDFGNRRVMEWSLQSGTSEGKAIINRVYCSGLAMNDEGALYVTDVNIHEVRLYARGSTTGMHVAGGKGQGDGSRQLNAPAHIAVDGKGTVYVSDTGNHRVMKWMKGAKEGIRVAGDGEAGIELYQLKEPTDLLLDKKNNSIIICDQGNGRVTRWPLQSGRTEGKTIIYEIYCSGLAMDDEGALYVTDLETREVRLYTKEYTESIVVASGNGKWDVLNLYNQPFSVAADGDGTVYVSDTDNHCVRKWMKGAEAGIIVAGFDVKRNQLNQLDAPTDVLLDKKTNSIIVCDKGNQRVVRWSLPSFTTIGEELIDNIDCVGLAMDDEGALYVTDVKKHEVRRYARGSTTGTRVAGANRGGDGLHQLNNSQNVAVDSEGTVYVSDTNNHRVMKWMKGAKEGIRVAGSGEAGGELYQLKEPTDLLLDKKNNSIIICDFGNRRVMEWSLQSGTSRGKTIINVYCLGLAMDDEGAIRVTDAEAREVRRYTKAYTESIVVADRNGELNDFYRLGVPHNVAVDSEGTVYVSDSRMRRVMKWMKGLGSGIIVAGFDVKRNQLNQLEAPTDLLLDEKIHSIIICDKGNQRVMRWSLRSGTTEGEEIIRLVDCGGFAMDDKGALYVIDVSRNEVRQYLKGCITGMIVAGGNGKGYGPHQLHRPEYIAVDSEGTVYVSDTYNYRVMKWMKGAKEGMIVAGRREHGTEAIPSFVPKGLVVDSKGTLYVADWGNGGVTRWRKGAEDGDIIIGGNGQGPGAHQLSRPVGLALDVYDIPVDAKWIRSGVTVLDVSHTTLGLAIDEHDGTVYVAGIGENRIVASTPIDTNGRVVAGGPTDGDGTVYVSDTDNHRVMKGAKEGIRGAGDREAGDQLYQLNMTIDILLDKKNHSIIICDQGNRRVMRWSLQSGTTEGKTIINKIYCWGLAMDDEGALYVTDVKKHEVRRCTKEYTESVVCVTNLYPLAGSVL</sequence>
<keyword evidence="3" id="KW-0325">Glycoprotein</keyword>
<dbReference type="CDD" id="cd05819">
    <property type="entry name" value="NHL"/>
    <property type="match status" value="4"/>
</dbReference>
<dbReference type="Pfam" id="PF01436">
    <property type="entry name" value="NHL"/>
    <property type="match status" value="3"/>
</dbReference>
<evidence type="ECO:0000256" key="1">
    <source>
        <dbReference type="ARBA" id="ARBA00022729"/>
    </source>
</evidence>
<dbReference type="PANTHER" id="PTHR10680">
    <property type="entry name" value="PEPTIDYL-GLYCINE ALPHA-AMIDATING MONOOXYGENASE"/>
    <property type="match status" value="1"/>
</dbReference>
<keyword evidence="2" id="KW-0677">Repeat</keyword>
<keyword evidence="1" id="KW-0732">Signal</keyword>
<reference evidence="5" key="1">
    <citation type="submission" date="2021-02" db="EMBL/GenBank/DDBJ databases">
        <authorList>
            <person name="Nowell W R."/>
        </authorList>
    </citation>
    <scope>NUCLEOTIDE SEQUENCE</scope>
</reference>
<dbReference type="PANTHER" id="PTHR10680:SF14">
    <property type="entry name" value="PEPTIDYL-GLYCINE ALPHA-AMIDATING MONOOXYGENASE"/>
    <property type="match status" value="1"/>
</dbReference>
<feature type="repeat" description="NHL" evidence="4">
    <location>
        <begin position="101"/>
        <end position="146"/>
    </location>
</feature>
<dbReference type="EMBL" id="CAJNOQ010002990">
    <property type="protein sequence ID" value="CAF0989552.1"/>
    <property type="molecule type" value="Genomic_DNA"/>
</dbReference>
<protein>
    <submittedName>
        <fullName evidence="5">Uncharacterized protein</fullName>
    </submittedName>
</protein>
<evidence type="ECO:0000256" key="3">
    <source>
        <dbReference type="ARBA" id="ARBA00023180"/>
    </source>
</evidence>
<dbReference type="SUPFAM" id="SSF63829">
    <property type="entry name" value="Calcium-dependent phosphotriesterase"/>
    <property type="match status" value="1"/>
</dbReference>
<dbReference type="PROSITE" id="PS51125">
    <property type="entry name" value="NHL"/>
    <property type="match status" value="3"/>
</dbReference>
<feature type="repeat" description="NHL" evidence="4">
    <location>
        <begin position="396"/>
        <end position="432"/>
    </location>
</feature>
<dbReference type="Gene3D" id="2.40.10.500">
    <property type="match status" value="2"/>
</dbReference>
<evidence type="ECO:0000256" key="2">
    <source>
        <dbReference type="ARBA" id="ARBA00022737"/>
    </source>
</evidence>
<accession>A0A814FZB7</accession>
<dbReference type="Proteomes" id="UP000663829">
    <property type="component" value="Unassembled WGS sequence"/>
</dbReference>
<feature type="repeat" description="NHL" evidence="4">
    <location>
        <begin position="680"/>
        <end position="717"/>
    </location>
</feature>
<proteinExistence type="predicted"/>
<comment type="caution">
    <text evidence="5">The sequence shown here is derived from an EMBL/GenBank/DDBJ whole genome shotgun (WGS) entry which is preliminary data.</text>
</comment>
<gene>
    <name evidence="5" type="ORF">GPM918_LOCUS13182</name>
    <name evidence="6" type="ORF">SRO942_LOCUS13182</name>
</gene>
<dbReference type="Proteomes" id="UP000681722">
    <property type="component" value="Unassembled WGS sequence"/>
</dbReference>
<evidence type="ECO:0000256" key="4">
    <source>
        <dbReference type="PROSITE-ProRule" id="PRU00504"/>
    </source>
</evidence>
<dbReference type="InterPro" id="IPR011042">
    <property type="entry name" value="6-blade_b-propeller_TolB-like"/>
</dbReference>
<organism evidence="5 7">
    <name type="scientific">Didymodactylos carnosus</name>
    <dbReference type="NCBI Taxonomy" id="1234261"/>
    <lineage>
        <taxon>Eukaryota</taxon>
        <taxon>Metazoa</taxon>
        <taxon>Spiralia</taxon>
        <taxon>Gnathifera</taxon>
        <taxon>Rotifera</taxon>
        <taxon>Eurotatoria</taxon>
        <taxon>Bdelloidea</taxon>
        <taxon>Philodinida</taxon>
        <taxon>Philodinidae</taxon>
        <taxon>Didymodactylos</taxon>
    </lineage>
</organism>
<name>A0A814FZB7_9BILA</name>
<dbReference type="EMBL" id="CAJOBC010002990">
    <property type="protein sequence ID" value="CAF3761675.1"/>
    <property type="molecule type" value="Genomic_DNA"/>
</dbReference>
<evidence type="ECO:0000313" key="6">
    <source>
        <dbReference type="EMBL" id="CAF3761675.1"/>
    </source>
</evidence>